<dbReference type="Pfam" id="PF00161">
    <property type="entry name" value="RIP"/>
    <property type="match status" value="1"/>
</dbReference>
<feature type="domain" description="DUF6598" evidence="3">
    <location>
        <begin position="339"/>
        <end position="525"/>
    </location>
</feature>
<dbReference type="Proteomes" id="UP000019116">
    <property type="component" value="Chromosome Un"/>
</dbReference>
<dbReference type="GO" id="GO:0006952">
    <property type="term" value="P:defense response"/>
    <property type="evidence" value="ECO:0007669"/>
    <property type="project" value="UniProtKB-KW"/>
</dbReference>
<feature type="region of interest" description="Disordered" evidence="2">
    <location>
        <begin position="261"/>
        <end position="319"/>
    </location>
</feature>
<evidence type="ECO:0000259" key="3">
    <source>
        <dbReference type="Pfam" id="PF20241"/>
    </source>
</evidence>
<keyword evidence="1" id="KW-0611">Plant defense</keyword>
<keyword evidence="1" id="KW-0378">Hydrolase</keyword>
<comment type="catalytic activity">
    <reaction evidence="1">
        <text>Endohydrolysis of the N-glycosidic bond at one specific adenosine on the 28S rRNA.</text>
        <dbReference type="EC" id="3.2.2.22"/>
    </reaction>
</comment>
<organism evidence="4">
    <name type="scientific">Triticum aestivum</name>
    <name type="common">Wheat</name>
    <dbReference type="NCBI Taxonomy" id="4565"/>
    <lineage>
        <taxon>Eukaryota</taxon>
        <taxon>Viridiplantae</taxon>
        <taxon>Streptophyta</taxon>
        <taxon>Embryophyta</taxon>
        <taxon>Tracheophyta</taxon>
        <taxon>Spermatophyta</taxon>
        <taxon>Magnoliopsida</taxon>
        <taxon>Liliopsida</taxon>
        <taxon>Poales</taxon>
        <taxon>Poaceae</taxon>
        <taxon>BOP clade</taxon>
        <taxon>Pooideae</taxon>
        <taxon>Triticodae</taxon>
        <taxon>Triticeae</taxon>
        <taxon>Triticinae</taxon>
        <taxon>Triticum</taxon>
    </lineage>
</organism>
<dbReference type="InterPro" id="IPR036041">
    <property type="entry name" value="Ribosome-inact_prot_sf"/>
</dbReference>
<evidence type="ECO:0000313" key="5">
    <source>
        <dbReference type="Proteomes" id="UP000019116"/>
    </source>
</evidence>
<dbReference type="OMA" id="FWDGYAE"/>
<dbReference type="STRING" id="4565.A0A3B6UCG2"/>
<sequence>MESEIVSVDFDLNAVGGYERFIDMFRDKLARHRQRDEYIAMHGPWLVDHPLLPEQRTPKPARWMHINLTEKDANTGDVRRTTVIVRDDNVFVVGFQNRNRDYFEFGIDNRSTHIIPEPDHLNNDQEPAKLFFLGCDADYPDLVGCKGNLADLDLGKEAMTRAVRTLWAYTNIKGPADTATRKDLARVCVVIAESARMASHFDTVRTGWNTQGSRINLTQVRYVDTWSKMSRALIKCAKENLENLRTHPAFDVLHLLLNSPGAQRKQRKQQDRQEQSPVTPEGGGPSQEQPGSGPRLQPPASRGGAGTQQHGRRAGKSVSTRPLVEVYRVKPVGGTTISTIVVFDGKRGQIIYKHDEHDESRSQGTSTADHAIYRDSLVLTGPYRAISADGSFVVKVDGILGTDSSSSQFVSADMFWDGYAEDVVYNRVVTTYPAISTNPSHPLASVTYAVWSDAVEATVEVNLLLHHAGITHVYGEITSLCQTTESRVLLFMRKEYEKVELVPSPDGSSMVPLQLGRSVVAVPMQLQTDKSRLRVYVRLHAMTPPPRPSNGEATVVDLAGDIDFYFDTHTGEIRVMIFDGIFVPLASSHPPVGSTSTELTSVPQCKVQVNITSPGFHVALPKPEPMVPIVSSQDA</sequence>
<dbReference type="AlphaFoldDB" id="A0A3B6UCG2"/>
<comment type="similarity">
    <text evidence="1">Belongs to the ribosome-inactivating protein family.</text>
</comment>
<dbReference type="Gene3D" id="3.40.420.10">
    <property type="entry name" value="Ricin (A subunit), domain 1"/>
    <property type="match status" value="1"/>
</dbReference>
<dbReference type="Pfam" id="PF20241">
    <property type="entry name" value="DUF6598"/>
    <property type="match status" value="1"/>
</dbReference>
<dbReference type="InterPro" id="IPR016138">
    <property type="entry name" value="Ribosome_inactivat_prot_sub1"/>
</dbReference>
<evidence type="ECO:0000313" key="4">
    <source>
        <dbReference type="EnsemblPlants" id="TraesCSU02G226000.1"/>
    </source>
</evidence>
<reference evidence="4" key="1">
    <citation type="submission" date="2018-08" db="EMBL/GenBank/DDBJ databases">
        <authorList>
            <person name="Rossello M."/>
        </authorList>
    </citation>
    <scope>NUCLEOTIDE SEQUENCE [LARGE SCALE GENOMIC DNA]</scope>
    <source>
        <strain evidence="4">cv. Chinese Spring</strain>
    </source>
</reference>
<keyword evidence="1" id="KW-0800">Toxin</keyword>
<keyword evidence="5" id="KW-1185">Reference proteome</keyword>
<dbReference type="GO" id="GO:0090729">
    <property type="term" value="F:toxin activity"/>
    <property type="evidence" value="ECO:0007669"/>
    <property type="project" value="UniProtKB-KW"/>
</dbReference>
<accession>A0A3B6UCG2</accession>
<dbReference type="PANTHER" id="PTHR33453:SF40">
    <property type="entry name" value="RRNA N-GLYCOSYLASE"/>
    <property type="match status" value="1"/>
</dbReference>
<dbReference type="OrthoDB" id="694753at2759"/>
<dbReference type="GO" id="GO:0030598">
    <property type="term" value="F:rRNA N-glycosylase activity"/>
    <property type="evidence" value="ECO:0007669"/>
    <property type="project" value="UniProtKB-EC"/>
</dbReference>
<dbReference type="GO" id="GO:0017148">
    <property type="term" value="P:negative regulation of translation"/>
    <property type="evidence" value="ECO:0007669"/>
    <property type="project" value="UniProtKB-KW"/>
</dbReference>
<dbReference type="Gramene" id="TraesCSU02G226000.1">
    <property type="protein sequence ID" value="TraesCSU02G226000.1"/>
    <property type="gene ID" value="TraesCSU02G226000"/>
</dbReference>
<dbReference type="EnsemblPlants" id="TraesCSU02G226000.1">
    <property type="protein sequence ID" value="TraesCSU02G226000.1"/>
    <property type="gene ID" value="TraesCSU02G226000"/>
</dbReference>
<dbReference type="Gramene" id="TraesCS1B03G0016000.1">
    <property type="protein sequence ID" value="TraesCS1B03G0016000.1.CDS"/>
    <property type="gene ID" value="TraesCS1B03G0016000"/>
</dbReference>
<dbReference type="InterPro" id="IPR046533">
    <property type="entry name" value="DUF6598"/>
</dbReference>
<dbReference type="SMR" id="A0A3B6UCG2"/>
<name>A0A3B6UCG2_WHEAT</name>
<dbReference type="InterPro" id="IPR001574">
    <property type="entry name" value="Ribosome_inactivat_prot"/>
</dbReference>
<reference evidence="4" key="2">
    <citation type="submission" date="2018-10" db="UniProtKB">
        <authorList>
            <consortium name="EnsemblPlants"/>
        </authorList>
    </citation>
    <scope>IDENTIFICATION</scope>
</reference>
<protein>
    <submittedName>
        <fullName evidence="4">rRNA N-glycosidase</fullName>
    </submittedName>
</protein>
<keyword evidence="1" id="KW-0652">Protein synthesis inhibitor</keyword>
<dbReference type="PANTHER" id="PTHR33453">
    <property type="match status" value="1"/>
</dbReference>
<evidence type="ECO:0000256" key="1">
    <source>
        <dbReference type="RuleBase" id="RU004915"/>
    </source>
</evidence>
<evidence type="ECO:0000256" key="2">
    <source>
        <dbReference type="SAM" id="MobiDB-lite"/>
    </source>
</evidence>
<dbReference type="SUPFAM" id="SSF56371">
    <property type="entry name" value="Ribosome inactivating proteins (RIP)"/>
    <property type="match status" value="1"/>
</dbReference>
<proteinExistence type="inferred from homology"/>